<dbReference type="AlphaFoldDB" id="A0A2C8ZWB7"/>
<dbReference type="RefSeq" id="WP_097061219.1">
    <property type="nucleotide sequence ID" value="NZ_BMLC01000003.1"/>
</dbReference>
<feature type="domain" description="DUF4062" evidence="1">
    <location>
        <begin position="6"/>
        <end position="90"/>
    </location>
</feature>
<dbReference type="EMBL" id="OCST01000004">
    <property type="protein sequence ID" value="SOE70146.1"/>
    <property type="molecule type" value="Genomic_DNA"/>
</dbReference>
<evidence type="ECO:0000313" key="3">
    <source>
        <dbReference type="Proteomes" id="UP000219440"/>
    </source>
</evidence>
<evidence type="ECO:0000259" key="1">
    <source>
        <dbReference type="Pfam" id="PF13271"/>
    </source>
</evidence>
<protein>
    <recommendedName>
        <fullName evidence="1">DUF4062 domain-containing protein</fullName>
    </recommendedName>
</protein>
<keyword evidence="3" id="KW-1185">Reference proteome</keyword>
<name>A0A2C8ZWB7_9MICO</name>
<proteinExistence type="predicted"/>
<sequence length="330" mass="36443">MAAPTVFVSSTFYDLRYARESLKRFIEQFGYISVLSEAGAVYYNPKTTAAESCLQEVSNANILILLIGGRYGMALPGSSESVTNAEYQRAVKDKVPVFALVEQSTLSDYAVYQANLGSPEALAKMKFPNADSVKIFEFIDSVRTQTENNALVPFRTISDIENYLRAQWAGMMHDHLSSNSREAQVVDTLAVLTSVNTRVELIASQILRSVGTQMDRVYVNLLQAMIGNSVIGDFQYFGGSPTPGQVLRWPTVEECAMAQGKVIGEYGGPEDTETQYIISSSGAVTNARRRQMTSTYEQLRDELGEILELSGLKLDDVLEYEKSTTSIYAT</sequence>
<gene>
    <name evidence="2" type="ORF">SAMN06296378_2151</name>
</gene>
<accession>A0A2C8ZWB7</accession>
<dbReference type="InterPro" id="IPR025139">
    <property type="entry name" value="DUF4062"/>
</dbReference>
<dbReference type="Proteomes" id="UP000219440">
    <property type="component" value="Unassembled WGS sequence"/>
</dbReference>
<dbReference type="Pfam" id="PF13271">
    <property type="entry name" value="DUF4062"/>
    <property type="match status" value="1"/>
</dbReference>
<organism evidence="2 3">
    <name type="scientific">Salinibacterium xinjiangense</name>
    <dbReference type="NCBI Taxonomy" id="386302"/>
    <lineage>
        <taxon>Bacteria</taxon>
        <taxon>Bacillati</taxon>
        <taxon>Actinomycetota</taxon>
        <taxon>Actinomycetes</taxon>
        <taxon>Micrococcales</taxon>
        <taxon>Microbacteriaceae</taxon>
        <taxon>Salinibacterium</taxon>
    </lineage>
</organism>
<dbReference type="OrthoDB" id="72299at2"/>
<evidence type="ECO:0000313" key="2">
    <source>
        <dbReference type="EMBL" id="SOE70146.1"/>
    </source>
</evidence>
<reference evidence="2 3" key="1">
    <citation type="submission" date="2017-09" db="EMBL/GenBank/DDBJ databases">
        <authorList>
            <person name="Ehlers B."/>
            <person name="Leendertz F.H."/>
        </authorList>
    </citation>
    <scope>NUCLEOTIDE SEQUENCE [LARGE SCALE GENOMIC DNA]</scope>
    <source>
        <strain evidence="2 3">CGMCC 1.05381</strain>
    </source>
</reference>